<evidence type="ECO:0000259" key="4">
    <source>
        <dbReference type="Pfam" id="PF07724"/>
    </source>
</evidence>
<proteinExistence type="predicted"/>
<feature type="compositionally biased region" description="Polar residues" evidence="3">
    <location>
        <begin position="107"/>
        <end position="122"/>
    </location>
</feature>
<dbReference type="InterPro" id="IPR027417">
    <property type="entry name" value="P-loop_NTPase"/>
</dbReference>
<evidence type="ECO:0000313" key="6">
    <source>
        <dbReference type="Proteomes" id="UP001652431"/>
    </source>
</evidence>
<feature type="domain" description="ATPase AAA-type core" evidence="4">
    <location>
        <begin position="194"/>
        <end position="330"/>
    </location>
</feature>
<protein>
    <submittedName>
        <fullName evidence="5">AAA family ATPase</fullName>
    </submittedName>
</protein>
<dbReference type="PRINTS" id="PR00300">
    <property type="entry name" value="CLPPROTEASEA"/>
</dbReference>
<organism evidence="5 6">
    <name type="scientific">Dorea acetigenes</name>
    <dbReference type="NCBI Taxonomy" id="2981787"/>
    <lineage>
        <taxon>Bacteria</taxon>
        <taxon>Bacillati</taxon>
        <taxon>Bacillota</taxon>
        <taxon>Clostridia</taxon>
        <taxon>Lachnospirales</taxon>
        <taxon>Lachnospiraceae</taxon>
        <taxon>Dorea</taxon>
    </lineage>
</organism>
<evidence type="ECO:0000313" key="5">
    <source>
        <dbReference type="EMBL" id="MCU6687398.1"/>
    </source>
</evidence>
<dbReference type="RefSeq" id="WP_158371078.1">
    <property type="nucleotide sequence ID" value="NZ_JAOQJU010000018.1"/>
</dbReference>
<dbReference type="PANTHER" id="PTHR11638">
    <property type="entry name" value="ATP-DEPENDENT CLP PROTEASE"/>
    <property type="match status" value="1"/>
</dbReference>
<evidence type="ECO:0000256" key="1">
    <source>
        <dbReference type="ARBA" id="ARBA00022741"/>
    </source>
</evidence>
<keyword evidence="2" id="KW-0067">ATP-binding</keyword>
<dbReference type="Pfam" id="PF07724">
    <property type="entry name" value="AAA_2"/>
    <property type="match status" value="1"/>
</dbReference>
<evidence type="ECO:0000256" key="3">
    <source>
        <dbReference type="SAM" id="MobiDB-lite"/>
    </source>
</evidence>
<dbReference type="PANTHER" id="PTHR11638:SF18">
    <property type="entry name" value="HEAT SHOCK PROTEIN 104"/>
    <property type="match status" value="1"/>
</dbReference>
<dbReference type="InterPro" id="IPR003959">
    <property type="entry name" value="ATPase_AAA_core"/>
</dbReference>
<dbReference type="Proteomes" id="UP001652431">
    <property type="component" value="Unassembled WGS sequence"/>
</dbReference>
<evidence type="ECO:0000256" key="2">
    <source>
        <dbReference type="ARBA" id="ARBA00022840"/>
    </source>
</evidence>
<gene>
    <name evidence="5" type="ORF">OCV99_12795</name>
</gene>
<dbReference type="InterPro" id="IPR001270">
    <property type="entry name" value="ClpA/B"/>
</dbReference>
<reference evidence="5 6" key="1">
    <citation type="journal article" date="2021" name="ISME Commun">
        <title>Automated analysis of genomic sequences facilitates high-throughput and comprehensive description of bacteria.</title>
        <authorList>
            <person name="Hitch T.C.A."/>
        </authorList>
    </citation>
    <scope>NUCLEOTIDE SEQUENCE [LARGE SCALE GENOMIC DNA]</scope>
    <source>
        <strain evidence="5 6">Sanger_03</strain>
    </source>
</reference>
<comment type="caution">
    <text evidence="5">The sequence shown here is derived from an EMBL/GenBank/DDBJ whole genome shotgun (WGS) entry which is preliminary data.</text>
</comment>
<accession>A0ABT2RPQ5</accession>
<keyword evidence="6" id="KW-1185">Reference proteome</keyword>
<sequence length="496" mass="55311">MLDYEVFKMADLSELKDAMDTLDDKPIGATYDYECRLTESCIPRELTVKFWKPSPNTYGLFTDPHFAYSGGNLLIKMLSDVHALKFDCWNTFEQGLRLIGEGDNVSPAPSLNTPSVGQTPQLESDEGMMPRTDVSTITDWDLISMPESNTAVRTVDYLDILSKLSQSIMGQEDQLKTISFITAQHVNKLKPNKPVSFMFSGPPGVGKSETAKVLASALTELTGHHYSELKIDFNTFTEAHTVHRLTGAPAGYIGYDDEPLFETIAKNERTVVVADEIDKAHPEVLKIFMSILDAGECIANKPRPDGSREYNFKNCIFIFTSNYNLASGDSSVFDKQRIGFIVRDFAESSDTSDEGVTVDYENAEQKEIAKTLPMQIYEKNEQARKNFVKVGTLREIASRFQCFVNFDPLSKQAKCKILAKQIVESGLEYSHSISYIAPGIMQGIIDAAMSGDSLTVRSFRAIIEGYLAPLFASTEILENQTYRLEGTLDAPRMIPQ</sequence>
<dbReference type="SUPFAM" id="SSF52540">
    <property type="entry name" value="P-loop containing nucleoside triphosphate hydrolases"/>
    <property type="match status" value="1"/>
</dbReference>
<name>A0ABT2RPQ5_9FIRM</name>
<dbReference type="EMBL" id="JAOQJU010000018">
    <property type="protein sequence ID" value="MCU6687398.1"/>
    <property type="molecule type" value="Genomic_DNA"/>
</dbReference>
<dbReference type="InterPro" id="IPR050130">
    <property type="entry name" value="ClpA_ClpB"/>
</dbReference>
<dbReference type="Gene3D" id="3.40.50.300">
    <property type="entry name" value="P-loop containing nucleotide triphosphate hydrolases"/>
    <property type="match status" value="1"/>
</dbReference>
<feature type="region of interest" description="Disordered" evidence="3">
    <location>
        <begin position="106"/>
        <end position="129"/>
    </location>
</feature>
<keyword evidence="1" id="KW-0547">Nucleotide-binding</keyword>